<dbReference type="GO" id="GO:0004674">
    <property type="term" value="F:protein serine/threonine kinase activity"/>
    <property type="evidence" value="ECO:0007669"/>
    <property type="project" value="UniProtKB-KW"/>
</dbReference>
<dbReference type="Pfam" id="PF00433">
    <property type="entry name" value="Pkinase_C"/>
    <property type="match status" value="1"/>
</dbReference>
<accession>A0A433DF61</accession>
<keyword evidence="2" id="KW-1185">Reference proteome</keyword>
<name>A0A433DF61_9FUNG</name>
<comment type="caution">
    <text evidence="1">The sequence shown here is derived from an EMBL/GenBank/DDBJ whole genome shotgun (WGS) entry which is preliminary data.</text>
</comment>
<dbReference type="InterPro" id="IPR000961">
    <property type="entry name" value="AGC-kinase_C"/>
</dbReference>
<dbReference type="Proteomes" id="UP000268093">
    <property type="component" value="Unassembled WGS sequence"/>
</dbReference>
<protein>
    <submittedName>
        <fullName evidence="1">Uncharacterized protein</fullName>
    </submittedName>
</protein>
<reference evidence="1 2" key="1">
    <citation type="journal article" date="2018" name="New Phytol.">
        <title>Phylogenomics of Endogonaceae and evolution of mycorrhizas within Mucoromycota.</title>
        <authorList>
            <person name="Chang Y."/>
            <person name="Desiro A."/>
            <person name="Na H."/>
            <person name="Sandor L."/>
            <person name="Lipzen A."/>
            <person name="Clum A."/>
            <person name="Barry K."/>
            <person name="Grigoriev I.V."/>
            <person name="Martin F.M."/>
            <person name="Stajich J.E."/>
            <person name="Smith M.E."/>
            <person name="Bonito G."/>
            <person name="Spatafora J.W."/>
        </authorList>
    </citation>
    <scope>NUCLEOTIDE SEQUENCE [LARGE SCALE GENOMIC DNA]</scope>
    <source>
        <strain evidence="1 2">GMNB39</strain>
    </source>
</reference>
<dbReference type="GO" id="GO:0005524">
    <property type="term" value="F:ATP binding"/>
    <property type="evidence" value="ECO:0007669"/>
    <property type="project" value="UniProtKB-KW"/>
</dbReference>
<dbReference type="SMART" id="SM00133">
    <property type="entry name" value="S_TK_X"/>
    <property type="match status" value="1"/>
</dbReference>
<gene>
    <name evidence="1" type="ORF">BC936DRAFT_142514</name>
</gene>
<sequence>MDSILKKKLNLPYYLSPDAKDLLSRLLRKNPNIRLGGGEAGVRAIKAHRFFRKIDWKLLENREVEPPIVPVVTSPEAAENFDTRFTKMSVLESPVTPSSLSASYSAMFKGFSYVAPSILDPQGVLGR</sequence>
<dbReference type="Gene3D" id="3.30.200.20">
    <property type="entry name" value="Phosphorylase Kinase, domain 1"/>
    <property type="match status" value="1"/>
</dbReference>
<evidence type="ECO:0000313" key="2">
    <source>
        <dbReference type="Proteomes" id="UP000268093"/>
    </source>
</evidence>
<proteinExistence type="predicted"/>
<organism evidence="1 2">
    <name type="scientific">Jimgerdemannia flammicorona</name>
    <dbReference type="NCBI Taxonomy" id="994334"/>
    <lineage>
        <taxon>Eukaryota</taxon>
        <taxon>Fungi</taxon>
        <taxon>Fungi incertae sedis</taxon>
        <taxon>Mucoromycota</taxon>
        <taxon>Mucoromycotina</taxon>
        <taxon>Endogonomycetes</taxon>
        <taxon>Endogonales</taxon>
        <taxon>Endogonaceae</taxon>
        <taxon>Jimgerdemannia</taxon>
    </lineage>
</organism>
<dbReference type="PROSITE" id="PS51285">
    <property type="entry name" value="AGC_KINASE_CTER"/>
    <property type="match status" value="1"/>
</dbReference>
<dbReference type="SUPFAM" id="SSF56112">
    <property type="entry name" value="Protein kinase-like (PK-like)"/>
    <property type="match status" value="1"/>
</dbReference>
<evidence type="ECO:0000313" key="1">
    <source>
        <dbReference type="EMBL" id="RUP49439.1"/>
    </source>
</evidence>
<dbReference type="PANTHER" id="PTHR24351">
    <property type="entry name" value="RIBOSOMAL PROTEIN S6 KINASE"/>
    <property type="match status" value="1"/>
</dbReference>
<dbReference type="OrthoDB" id="63267at2759"/>
<dbReference type="EMBL" id="RBNI01002296">
    <property type="protein sequence ID" value="RUP49439.1"/>
    <property type="molecule type" value="Genomic_DNA"/>
</dbReference>
<dbReference type="Gene3D" id="1.10.510.10">
    <property type="entry name" value="Transferase(Phosphotransferase) domain 1"/>
    <property type="match status" value="1"/>
</dbReference>
<dbReference type="InterPro" id="IPR017892">
    <property type="entry name" value="Pkinase_C"/>
</dbReference>
<dbReference type="InterPro" id="IPR011009">
    <property type="entry name" value="Kinase-like_dom_sf"/>
</dbReference>